<dbReference type="SUPFAM" id="SSF52743">
    <property type="entry name" value="Subtilisin-like"/>
    <property type="match status" value="1"/>
</dbReference>
<keyword evidence="6" id="KW-0720">Serine protease</keyword>
<dbReference type="OMA" id="LYSYMYG"/>
<dbReference type="PANTHER" id="PTHR10795">
    <property type="entry name" value="PROPROTEIN CONVERTASE SUBTILISIN/KEXIN"/>
    <property type="match status" value="1"/>
</dbReference>
<evidence type="ECO:0000256" key="6">
    <source>
        <dbReference type="ARBA" id="ARBA00022825"/>
    </source>
</evidence>
<dbReference type="Proteomes" id="UP000594261">
    <property type="component" value="Chromosome 1"/>
</dbReference>
<dbReference type="Gene3D" id="3.30.70.80">
    <property type="entry name" value="Peptidase S8 propeptide/proteinase inhibitor I9"/>
    <property type="match status" value="1"/>
</dbReference>
<dbReference type="InterPro" id="IPR010259">
    <property type="entry name" value="S8pro/Inhibitor_I9"/>
</dbReference>
<proteinExistence type="inferred from homology"/>
<sequence>MEESKMVRICMVSLFLLAMQVHWSYTHGSSDTVRKAYIVYMGEAPQSKSSAIDLHQNLLSSVVRDDRIAKQSRIYSYTKSFNAFAANLLPDEAKRLRENEKVVSVFTSRIRKLHTTRSWDFLGMPPSVKRNHQIESNIIVGVLDTGIYIDAPSFDDEGLGPPPSKWKGRCQIAGNVTGCNNNNKMGKARNAVTFSEKSKKTETDF</sequence>
<comment type="subcellular location">
    <subcellularLocation>
        <location evidence="1">Secreted</location>
    </subcellularLocation>
</comment>
<protein>
    <recommendedName>
        <fullName evidence="8">Inhibitor I9 domain-containing protein</fullName>
    </recommendedName>
</protein>
<keyword evidence="4 7" id="KW-0732">Signal</keyword>
<evidence type="ECO:0000256" key="2">
    <source>
        <dbReference type="ARBA" id="ARBA00011073"/>
    </source>
</evidence>
<feature type="chain" id="PRO_5029463449" description="Inhibitor I9 domain-containing protein" evidence="7">
    <location>
        <begin position="29"/>
        <end position="205"/>
    </location>
</feature>
<comment type="similarity">
    <text evidence="2">Belongs to the peptidase S8 family.</text>
</comment>
<dbReference type="AlphaFoldDB" id="A0A7N2QX98"/>
<dbReference type="InterPro" id="IPR036852">
    <property type="entry name" value="Peptidase_S8/S53_dom_sf"/>
</dbReference>
<evidence type="ECO:0000256" key="3">
    <source>
        <dbReference type="ARBA" id="ARBA00022670"/>
    </source>
</evidence>
<dbReference type="Pfam" id="PF05922">
    <property type="entry name" value="Inhibitor_I9"/>
    <property type="match status" value="1"/>
</dbReference>
<feature type="signal peptide" evidence="7">
    <location>
        <begin position="1"/>
        <end position="28"/>
    </location>
</feature>
<dbReference type="FunFam" id="3.30.70.80:FF:000002">
    <property type="entry name" value="Subtilisin-like protease SBT5.3"/>
    <property type="match status" value="1"/>
</dbReference>
<accession>A0A7N2QX98</accession>
<evidence type="ECO:0000313" key="9">
    <source>
        <dbReference type="EnsemblPlants" id="QL01p013070:mrna"/>
    </source>
</evidence>
<dbReference type="InParanoid" id="A0A7N2QX98"/>
<keyword evidence="10" id="KW-1185">Reference proteome</keyword>
<dbReference type="GO" id="GO:0006508">
    <property type="term" value="P:proteolysis"/>
    <property type="evidence" value="ECO:0007669"/>
    <property type="project" value="UniProtKB-KW"/>
</dbReference>
<evidence type="ECO:0000259" key="8">
    <source>
        <dbReference type="Pfam" id="PF05922"/>
    </source>
</evidence>
<dbReference type="EMBL" id="LRBV02000001">
    <property type="status" value="NOT_ANNOTATED_CDS"/>
    <property type="molecule type" value="Genomic_DNA"/>
</dbReference>
<organism evidence="9 10">
    <name type="scientific">Quercus lobata</name>
    <name type="common">Valley oak</name>
    <dbReference type="NCBI Taxonomy" id="97700"/>
    <lineage>
        <taxon>Eukaryota</taxon>
        <taxon>Viridiplantae</taxon>
        <taxon>Streptophyta</taxon>
        <taxon>Embryophyta</taxon>
        <taxon>Tracheophyta</taxon>
        <taxon>Spermatophyta</taxon>
        <taxon>Magnoliopsida</taxon>
        <taxon>eudicotyledons</taxon>
        <taxon>Gunneridae</taxon>
        <taxon>Pentapetalae</taxon>
        <taxon>rosids</taxon>
        <taxon>fabids</taxon>
        <taxon>Fagales</taxon>
        <taxon>Fagaceae</taxon>
        <taxon>Quercus</taxon>
    </lineage>
</organism>
<evidence type="ECO:0000256" key="7">
    <source>
        <dbReference type="SAM" id="SignalP"/>
    </source>
</evidence>
<dbReference type="GO" id="GO:0005576">
    <property type="term" value="C:extracellular region"/>
    <property type="evidence" value="ECO:0007669"/>
    <property type="project" value="UniProtKB-SubCell"/>
</dbReference>
<dbReference type="EnsemblPlants" id="QL01p013070:mrna">
    <property type="protein sequence ID" value="QL01p013070:mrna"/>
    <property type="gene ID" value="QL01p013070"/>
</dbReference>
<dbReference type="GO" id="GO:0004252">
    <property type="term" value="F:serine-type endopeptidase activity"/>
    <property type="evidence" value="ECO:0007669"/>
    <property type="project" value="InterPro"/>
</dbReference>
<dbReference type="InterPro" id="IPR045051">
    <property type="entry name" value="SBT"/>
</dbReference>
<evidence type="ECO:0000256" key="1">
    <source>
        <dbReference type="ARBA" id="ARBA00004613"/>
    </source>
</evidence>
<name>A0A7N2QX98_QUELO</name>
<keyword evidence="3" id="KW-0645">Protease</keyword>
<dbReference type="Gene3D" id="3.40.50.200">
    <property type="entry name" value="Peptidase S8/S53 domain"/>
    <property type="match status" value="1"/>
</dbReference>
<feature type="domain" description="Inhibitor I9" evidence="8">
    <location>
        <begin position="37"/>
        <end position="114"/>
    </location>
</feature>
<dbReference type="InterPro" id="IPR037045">
    <property type="entry name" value="S8pro/Inhibitor_I9_sf"/>
</dbReference>
<evidence type="ECO:0000256" key="5">
    <source>
        <dbReference type="ARBA" id="ARBA00022801"/>
    </source>
</evidence>
<reference evidence="9" key="2">
    <citation type="submission" date="2021-01" db="UniProtKB">
        <authorList>
            <consortium name="EnsemblPlants"/>
        </authorList>
    </citation>
    <scope>IDENTIFICATION</scope>
</reference>
<keyword evidence="5" id="KW-0378">Hydrolase</keyword>
<evidence type="ECO:0000256" key="4">
    <source>
        <dbReference type="ARBA" id="ARBA00022729"/>
    </source>
</evidence>
<dbReference type="Gramene" id="QL01p013070:mrna">
    <property type="protein sequence ID" value="QL01p013070:mrna"/>
    <property type="gene ID" value="QL01p013070"/>
</dbReference>
<reference evidence="9 10" key="1">
    <citation type="journal article" date="2016" name="G3 (Bethesda)">
        <title>First Draft Assembly and Annotation of the Genome of a California Endemic Oak Quercus lobata Nee (Fagaceae).</title>
        <authorList>
            <person name="Sork V.L."/>
            <person name="Fitz-Gibbon S.T."/>
            <person name="Puiu D."/>
            <person name="Crepeau M."/>
            <person name="Gugger P.F."/>
            <person name="Sherman R."/>
            <person name="Stevens K."/>
            <person name="Langley C.H."/>
            <person name="Pellegrini M."/>
            <person name="Salzberg S.L."/>
        </authorList>
    </citation>
    <scope>NUCLEOTIDE SEQUENCE [LARGE SCALE GENOMIC DNA]</scope>
    <source>
        <strain evidence="9 10">cv. SW786</strain>
    </source>
</reference>
<evidence type="ECO:0000313" key="10">
    <source>
        <dbReference type="Proteomes" id="UP000594261"/>
    </source>
</evidence>